<dbReference type="EMBL" id="JAUCMV010000002">
    <property type="protein sequence ID" value="KAK0421293.1"/>
    <property type="molecule type" value="Genomic_DNA"/>
</dbReference>
<gene>
    <name evidence="3" type="ORF">QR680_015164</name>
</gene>
<keyword evidence="4" id="KW-1185">Reference proteome</keyword>
<dbReference type="InterPro" id="IPR007284">
    <property type="entry name" value="Ground-like_dom"/>
</dbReference>
<accession>A0AA39M598</accession>
<evidence type="ECO:0000256" key="1">
    <source>
        <dbReference type="SAM" id="SignalP"/>
    </source>
</evidence>
<protein>
    <recommendedName>
        <fullName evidence="2">Ground-like domain-containing protein</fullName>
    </recommendedName>
</protein>
<feature type="chain" id="PRO_5041337240" description="Ground-like domain-containing protein" evidence="1">
    <location>
        <begin position="19"/>
        <end position="173"/>
    </location>
</feature>
<comment type="caution">
    <text evidence="3">The sequence shown here is derived from an EMBL/GenBank/DDBJ whole genome shotgun (WGS) entry which is preliminary data.</text>
</comment>
<dbReference type="Pfam" id="PF04155">
    <property type="entry name" value="Ground-like"/>
    <property type="match status" value="1"/>
</dbReference>
<evidence type="ECO:0000259" key="2">
    <source>
        <dbReference type="Pfam" id="PF04155"/>
    </source>
</evidence>
<feature type="domain" description="Ground-like" evidence="2">
    <location>
        <begin position="94"/>
        <end position="163"/>
    </location>
</feature>
<reference evidence="3" key="1">
    <citation type="submission" date="2023-06" db="EMBL/GenBank/DDBJ databases">
        <title>Genomic analysis of the entomopathogenic nematode Steinernema hermaphroditum.</title>
        <authorList>
            <person name="Schwarz E.M."/>
            <person name="Heppert J.K."/>
            <person name="Baniya A."/>
            <person name="Schwartz H.T."/>
            <person name="Tan C.-H."/>
            <person name="Antoshechkin I."/>
            <person name="Sternberg P.W."/>
            <person name="Goodrich-Blair H."/>
            <person name="Dillman A.R."/>
        </authorList>
    </citation>
    <scope>NUCLEOTIDE SEQUENCE</scope>
    <source>
        <strain evidence="3">PS9179</strain>
        <tissue evidence="3">Whole animal</tissue>
    </source>
</reference>
<dbReference type="AlphaFoldDB" id="A0AA39M598"/>
<evidence type="ECO:0000313" key="4">
    <source>
        <dbReference type="Proteomes" id="UP001175271"/>
    </source>
</evidence>
<sequence length="173" mass="19497">MLQIAVVLFFLSASAIEAFLFNFGCSCQPPVPCPPPPVCSAPTPCPPAPCQPIYSSSQDCCATCARPCRFRMVRRRQKRENGILDDPPVTVTNAKCNSERLRVVIRQNPYGGPSQSKRFIQDTAERQFGTKFNVICARGDFSYITNTDEYCQETIRDLTCYVFKHFNRNIIVL</sequence>
<dbReference type="Proteomes" id="UP001175271">
    <property type="component" value="Unassembled WGS sequence"/>
</dbReference>
<evidence type="ECO:0000313" key="3">
    <source>
        <dbReference type="EMBL" id="KAK0421293.1"/>
    </source>
</evidence>
<feature type="signal peptide" evidence="1">
    <location>
        <begin position="1"/>
        <end position="18"/>
    </location>
</feature>
<proteinExistence type="predicted"/>
<keyword evidence="1" id="KW-0732">Signal</keyword>
<organism evidence="3 4">
    <name type="scientific">Steinernema hermaphroditum</name>
    <dbReference type="NCBI Taxonomy" id="289476"/>
    <lineage>
        <taxon>Eukaryota</taxon>
        <taxon>Metazoa</taxon>
        <taxon>Ecdysozoa</taxon>
        <taxon>Nematoda</taxon>
        <taxon>Chromadorea</taxon>
        <taxon>Rhabditida</taxon>
        <taxon>Tylenchina</taxon>
        <taxon>Panagrolaimomorpha</taxon>
        <taxon>Strongyloidoidea</taxon>
        <taxon>Steinernematidae</taxon>
        <taxon>Steinernema</taxon>
    </lineage>
</organism>
<name>A0AA39M598_9BILA</name>